<protein>
    <recommendedName>
        <fullName evidence="3">Excreted virulence factor EspC (Type VII ESX diderm)</fullName>
    </recommendedName>
</protein>
<dbReference type="AlphaFoldDB" id="A0A840NLU9"/>
<dbReference type="Proteomes" id="UP000580474">
    <property type="component" value="Unassembled WGS sequence"/>
</dbReference>
<sequence>MAASFFIHTEQLRRSGNRFGSAADGLDAERRTLRTAVAGDAAAWGADEPGAAFGQAHLEVAELAERALEVLARATADVGTSLVATAADLEDIDRTHADELNELLAELGARP</sequence>
<organism evidence="1 2">
    <name type="scientific">Saccharopolyspora gloriosae</name>
    <dbReference type="NCBI Taxonomy" id="455344"/>
    <lineage>
        <taxon>Bacteria</taxon>
        <taxon>Bacillati</taxon>
        <taxon>Actinomycetota</taxon>
        <taxon>Actinomycetes</taxon>
        <taxon>Pseudonocardiales</taxon>
        <taxon>Pseudonocardiaceae</taxon>
        <taxon>Saccharopolyspora</taxon>
    </lineage>
</organism>
<evidence type="ECO:0000313" key="1">
    <source>
        <dbReference type="EMBL" id="MBB5071093.1"/>
    </source>
</evidence>
<dbReference type="EMBL" id="JACHIV010000001">
    <property type="protein sequence ID" value="MBB5071093.1"/>
    <property type="molecule type" value="Genomic_DNA"/>
</dbReference>
<name>A0A840NLU9_9PSEU</name>
<comment type="caution">
    <text evidence="1">The sequence shown here is derived from an EMBL/GenBank/DDBJ whole genome shotgun (WGS) entry which is preliminary data.</text>
</comment>
<accession>A0A840NLU9</accession>
<dbReference type="Gene3D" id="1.10.287.1060">
    <property type="entry name" value="ESAT-6-like"/>
    <property type="match status" value="1"/>
</dbReference>
<dbReference type="RefSeq" id="WP_184481173.1">
    <property type="nucleotide sequence ID" value="NZ_JACHIV010000001.1"/>
</dbReference>
<keyword evidence="2" id="KW-1185">Reference proteome</keyword>
<reference evidence="1 2" key="1">
    <citation type="submission" date="2020-08" db="EMBL/GenBank/DDBJ databases">
        <title>Sequencing the genomes of 1000 actinobacteria strains.</title>
        <authorList>
            <person name="Klenk H.-P."/>
        </authorList>
    </citation>
    <scope>NUCLEOTIDE SEQUENCE [LARGE SCALE GENOMIC DNA]</scope>
    <source>
        <strain evidence="1 2">DSM 45582</strain>
    </source>
</reference>
<gene>
    <name evidence="1" type="ORF">BJ969_004181</name>
</gene>
<evidence type="ECO:0000313" key="2">
    <source>
        <dbReference type="Proteomes" id="UP000580474"/>
    </source>
</evidence>
<proteinExistence type="predicted"/>
<evidence type="ECO:0008006" key="3">
    <source>
        <dbReference type="Google" id="ProtNLM"/>
    </source>
</evidence>